<feature type="coiled-coil region" evidence="1">
    <location>
        <begin position="768"/>
        <end position="875"/>
    </location>
</feature>
<keyword evidence="4" id="KW-1185">Reference proteome</keyword>
<feature type="region of interest" description="Disordered" evidence="2">
    <location>
        <begin position="699"/>
        <end position="737"/>
    </location>
</feature>
<feature type="compositionally biased region" description="Low complexity" evidence="2">
    <location>
        <begin position="705"/>
        <end position="717"/>
    </location>
</feature>
<feature type="compositionally biased region" description="Basic and acidic residues" evidence="2">
    <location>
        <begin position="884"/>
        <end position="904"/>
    </location>
</feature>
<feature type="region of interest" description="Disordered" evidence="2">
    <location>
        <begin position="883"/>
        <end position="910"/>
    </location>
</feature>
<dbReference type="EMBL" id="JAAMPI010000562">
    <property type="protein sequence ID" value="KAF4630320.1"/>
    <property type="molecule type" value="Genomic_DNA"/>
</dbReference>
<organism evidence="3 4">
    <name type="scientific">Cudoniella acicularis</name>
    <dbReference type="NCBI Taxonomy" id="354080"/>
    <lineage>
        <taxon>Eukaryota</taxon>
        <taxon>Fungi</taxon>
        <taxon>Dikarya</taxon>
        <taxon>Ascomycota</taxon>
        <taxon>Pezizomycotina</taxon>
        <taxon>Leotiomycetes</taxon>
        <taxon>Helotiales</taxon>
        <taxon>Tricladiaceae</taxon>
        <taxon>Cudoniella</taxon>
    </lineage>
</organism>
<evidence type="ECO:0000313" key="3">
    <source>
        <dbReference type="EMBL" id="KAF4630320.1"/>
    </source>
</evidence>
<protein>
    <submittedName>
        <fullName evidence="3">Uncharacterized protein</fullName>
    </submittedName>
</protein>
<name>A0A8H4RHS9_9HELO</name>
<accession>A0A8H4RHS9</accession>
<proteinExistence type="predicted"/>
<reference evidence="3 4" key="1">
    <citation type="submission" date="2020-03" db="EMBL/GenBank/DDBJ databases">
        <title>Draft Genome Sequence of Cudoniella acicularis.</title>
        <authorList>
            <person name="Buettner E."/>
            <person name="Kellner H."/>
        </authorList>
    </citation>
    <scope>NUCLEOTIDE SEQUENCE [LARGE SCALE GENOMIC DNA]</scope>
    <source>
        <strain evidence="3 4">DSM 108380</strain>
    </source>
</reference>
<evidence type="ECO:0000256" key="1">
    <source>
        <dbReference type="SAM" id="Coils"/>
    </source>
</evidence>
<feature type="compositionally biased region" description="Basic and acidic residues" evidence="2">
    <location>
        <begin position="19"/>
        <end position="28"/>
    </location>
</feature>
<gene>
    <name evidence="3" type="ORF">G7Y89_g7816</name>
</gene>
<comment type="caution">
    <text evidence="3">The sequence shown here is derived from an EMBL/GenBank/DDBJ whole genome shotgun (WGS) entry which is preliminary data.</text>
</comment>
<evidence type="ECO:0000313" key="4">
    <source>
        <dbReference type="Proteomes" id="UP000566819"/>
    </source>
</evidence>
<dbReference type="Proteomes" id="UP000566819">
    <property type="component" value="Unassembled WGS sequence"/>
</dbReference>
<keyword evidence="1" id="KW-0175">Coiled coil</keyword>
<feature type="region of interest" description="Disordered" evidence="2">
    <location>
        <begin position="1"/>
        <end position="29"/>
    </location>
</feature>
<evidence type="ECO:0000256" key="2">
    <source>
        <dbReference type="SAM" id="MobiDB-lite"/>
    </source>
</evidence>
<dbReference type="OrthoDB" id="5376140at2759"/>
<dbReference type="AlphaFoldDB" id="A0A8H4RHS9"/>
<sequence length="1105" mass="125337">MASSEAAVSNDDADLTKSMSEDRDELKKTTQSLGLSRDYVPDWTARDAFREFFQNWMDGILEANEISREKVQVNVMNLSDIWVAVAKHPVTKFMLGFIRFTKSTGSLELTNFKAQLKRKALDLGESSKRDDSDTAGIHGEGFKVGALVMVRKGYQVRYEASSCYWSFNFGGRDKRHLYCNLSPLTEASLEKWKATPEGGQPEPTDPRQLVSDIRKDVTVRIGNIYKTQAMKPKLIGWEDFQDWIKVALVLDVPSKYLETRFGTLILDESYGGRIYLKGLYLGQSATSKALKFGYNLTEGKVNRERQRMSNPFEESRSIAKIWTQVLLFEDTDKTKIKRYIKMLRRDDGLFWADIHKANVYMGESVTKLIWENMQWETVLGFFYEKKMAERDAPIITKNLKKIPLQLPGYIWSLLRKHGYVRTPTEHRHHLLQKAEVTEVKPSPYSEGMQRALAAALTLDPITRDLKVVFKSGDKAELDLLIDDKTFLINEKWADFKKMHLRTPCWLSRGNIQSNHFSCDHVIEELFDLILLEIERKSEGSSVALGEMSGRVRENLRQMPRMISTKKGDLPGDLIVSWISPESHMAYLLHAVELKYRVTLHRERTCSDRKSDLLAPIEGDLEEAGCLLRSNLPEIGLQCQCPSRIVSLKDSQVLFSELDQDEEFFPMISRTCSGAFFGMPPAPQKPAESKNEVQKIPLVGPAIYDGSHPGSQGLSSSSKANNPSQDTKRKNDPLIARDDKLTSRDLGLETTVERLATKTKELIETFKTLESTKLKLRQATAEKENQKLELTNIIEDLHGEKQQMLQLQAADKARINELSQVIEDLRAEIKGYVAEKSKLEVSSAQNPQINELSQTIENHRVEVKQYQEEKTKSEAQFLQTSLKTPKVERGISKKPEQAKQSHESPSDSNVQLQLLREQKRTLQGEVKLNKANLVSMADTLQRALSVIQNMLGLGPAATIETFKSTLQTVSSIIENLLKEHDGGVAVKIKRERDEDGDPSTAGQPAKKAKAGEVITLESVSHAPIEPRIKFLDADMKAAHSSYSRSYDITVIITVIYHTMLDSCGVLFDEIFDVAVGKQIKNMLRIVFGWRHNYVDFRKTLQSLTNF</sequence>
<feature type="compositionally biased region" description="Basic and acidic residues" evidence="2">
    <location>
        <begin position="725"/>
        <end position="737"/>
    </location>
</feature>